<keyword evidence="11" id="KW-1185">Reference proteome</keyword>
<dbReference type="FunFam" id="3.10.20.370:FF:000001">
    <property type="entry name" value="Retrovirus-related Pol polyprotein from transposon 17.6-like protein"/>
    <property type="match status" value="1"/>
</dbReference>
<evidence type="ECO:0000256" key="5">
    <source>
        <dbReference type="ARBA" id="ARBA00022759"/>
    </source>
</evidence>
<dbReference type="GO" id="GO:0004519">
    <property type="term" value="F:endonuclease activity"/>
    <property type="evidence" value="ECO:0007669"/>
    <property type="project" value="UniProtKB-KW"/>
</dbReference>
<organism evidence="10 11">
    <name type="scientific">Patella caerulea</name>
    <name type="common">Rayed Mediterranean limpet</name>
    <dbReference type="NCBI Taxonomy" id="87958"/>
    <lineage>
        <taxon>Eukaryota</taxon>
        <taxon>Metazoa</taxon>
        <taxon>Spiralia</taxon>
        <taxon>Lophotrochozoa</taxon>
        <taxon>Mollusca</taxon>
        <taxon>Gastropoda</taxon>
        <taxon>Patellogastropoda</taxon>
        <taxon>Patelloidea</taxon>
        <taxon>Patellidae</taxon>
        <taxon>Patella</taxon>
    </lineage>
</organism>
<protein>
    <recommendedName>
        <fullName evidence="9">Reverse transcriptase domain-containing protein</fullName>
    </recommendedName>
</protein>
<dbReference type="SUPFAM" id="SSF56672">
    <property type="entry name" value="DNA/RNA polymerases"/>
    <property type="match status" value="1"/>
</dbReference>
<keyword evidence="7" id="KW-0695">RNA-directed DNA polymerase</keyword>
<evidence type="ECO:0000256" key="1">
    <source>
        <dbReference type="ARBA" id="ARBA00022670"/>
    </source>
</evidence>
<keyword evidence="8" id="KW-0511">Multifunctional enzyme</keyword>
<evidence type="ECO:0000256" key="6">
    <source>
        <dbReference type="ARBA" id="ARBA00022801"/>
    </source>
</evidence>
<dbReference type="Gene3D" id="3.10.10.10">
    <property type="entry name" value="HIV Type 1 Reverse Transcriptase, subunit A, domain 1"/>
    <property type="match status" value="1"/>
</dbReference>
<dbReference type="Pfam" id="PF17919">
    <property type="entry name" value="RT_RNaseH_2"/>
    <property type="match status" value="1"/>
</dbReference>
<dbReference type="InterPro" id="IPR050951">
    <property type="entry name" value="Retrovirus_Pol_polyprotein"/>
</dbReference>
<feature type="domain" description="Reverse transcriptase" evidence="9">
    <location>
        <begin position="9"/>
        <end position="188"/>
    </location>
</feature>
<evidence type="ECO:0000313" key="11">
    <source>
        <dbReference type="Proteomes" id="UP001347796"/>
    </source>
</evidence>
<keyword evidence="4" id="KW-0540">Nuclease</keyword>
<keyword evidence="5" id="KW-0255">Endonuclease</keyword>
<dbReference type="FunFam" id="3.10.10.10:FF:000007">
    <property type="entry name" value="Retrovirus-related Pol polyprotein from transposon 17.6-like Protein"/>
    <property type="match status" value="1"/>
</dbReference>
<dbReference type="FunFam" id="3.30.70.270:FF:000020">
    <property type="entry name" value="Transposon Tf2-6 polyprotein-like Protein"/>
    <property type="match status" value="1"/>
</dbReference>
<gene>
    <name evidence="10" type="ORF">SNE40_018316</name>
</gene>
<evidence type="ECO:0000256" key="8">
    <source>
        <dbReference type="ARBA" id="ARBA00023268"/>
    </source>
</evidence>
<sequence>MDKMVDEMLTSGVIEPSCGPWASPVVLVKKSDGTLRFCVDYRKLNSLTIKDAYPLPRIDETLDALSGVKWFSTMDLASGYWQVEVEPKDRHKTSFATFKGLYQFKVMPFGLCNAPGTFERLMESVLSGLQWEVCLVYLDDIIIYSQTFVEHLDRIEMALNRLRKAGLKLKASKCNLFRDEVKYLGHIVSSNGIATDPTKIECVRGCRTPVNVTEVRSFLGLCSYYRRFIKHFSDIAKPLNKLTEKGQKFNWTDECESSFQTLKLRLTESPVLAYPDPTKSFILDTDASGYGIGAVVSRVHDGVERMVAYGSRSLSKTERNYCVTRKELLAVVYFVKYYKAYLHGRSWCGPIMVH</sequence>
<dbReference type="CDD" id="cd01647">
    <property type="entry name" value="RT_LTR"/>
    <property type="match status" value="1"/>
</dbReference>
<dbReference type="InterPro" id="IPR041577">
    <property type="entry name" value="RT_RNaseH_2"/>
</dbReference>
<evidence type="ECO:0000256" key="3">
    <source>
        <dbReference type="ARBA" id="ARBA00022695"/>
    </source>
</evidence>
<evidence type="ECO:0000256" key="4">
    <source>
        <dbReference type="ARBA" id="ARBA00022722"/>
    </source>
</evidence>
<proteinExistence type="predicted"/>
<dbReference type="GO" id="GO:0006508">
    <property type="term" value="P:proteolysis"/>
    <property type="evidence" value="ECO:0007669"/>
    <property type="project" value="UniProtKB-KW"/>
</dbReference>
<dbReference type="PANTHER" id="PTHR37984">
    <property type="entry name" value="PROTEIN CBG26694"/>
    <property type="match status" value="1"/>
</dbReference>
<keyword evidence="2" id="KW-0808">Transferase</keyword>
<dbReference type="InterPro" id="IPR043502">
    <property type="entry name" value="DNA/RNA_pol_sf"/>
</dbReference>
<dbReference type="Gene3D" id="3.30.70.270">
    <property type="match status" value="2"/>
</dbReference>
<dbReference type="AlphaFoldDB" id="A0AAN8JAH8"/>
<dbReference type="InterPro" id="IPR043128">
    <property type="entry name" value="Rev_trsase/Diguanyl_cyclase"/>
</dbReference>
<name>A0AAN8JAH8_PATCE</name>
<evidence type="ECO:0000259" key="9">
    <source>
        <dbReference type="PROSITE" id="PS50878"/>
    </source>
</evidence>
<keyword evidence="1" id="KW-0645">Protease</keyword>
<dbReference type="Proteomes" id="UP001347796">
    <property type="component" value="Unassembled WGS sequence"/>
</dbReference>
<evidence type="ECO:0000256" key="7">
    <source>
        <dbReference type="ARBA" id="ARBA00022918"/>
    </source>
</evidence>
<keyword evidence="6" id="KW-0378">Hydrolase</keyword>
<dbReference type="GO" id="GO:0003964">
    <property type="term" value="F:RNA-directed DNA polymerase activity"/>
    <property type="evidence" value="ECO:0007669"/>
    <property type="project" value="UniProtKB-KW"/>
</dbReference>
<dbReference type="PANTHER" id="PTHR37984:SF5">
    <property type="entry name" value="PROTEIN NYNRIN-LIKE"/>
    <property type="match status" value="1"/>
</dbReference>
<evidence type="ECO:0000256" key="2">
    <source>
        <dbReference type="ARBA" id="ARBA00022679"/>
    </source>
</evidence>
<accession>A0AAN8JAH8</accession>
<keyword evidence="3" id="KW-0548">Nucleotidyltransferase</keyword>
<dbReference type="EMBL" id="JAZGQO010000013">
    <property type="protein sequence ID" value="KAK6171893.1"/>
    <property type="molecule type" value="Genomic_DNA"/>
</dbReference>
<dbReference type="GO" id="GO:0008233">
    <property type="term" value="F:peptidase activity"/>
    <property type="evidence" value="ECO:0007669"/>
    <property type="project" value="UniProtKB-KW"/>
</dbReference>
<dbReference type="Gene3D" id="3.10.20.370">
    <property type="match status" value="1"/>
</dbReference>
<evidence type="ECO:0000313" key="10">
    <source>
        <dbReference type="EMBL" id="KAK6171893.1"/>
    </source>
</evidence>
<reference evidence="10 11" key="1">
    <citation type="submission" date="2024-01" db="EMBL/GenBank/DDBJ databases">
        <title>The genome of the rayed Mediterranean limpet Patella caerulea (Linnaeus, 1758).</title>
        <authorList>
            <person name="Anh-Thu Weber A."/>
            <person name="Halstead-Nussloch G."/>
        </authorList>
    </citation>
    <scope>NUCLEOTIDE SEQUENCE [LARGE SCALE GENOMIC DNA]</scope>
    <source>
        <strain evidence="10">AATW-2023a</strain>
        <tissue evidence="10">Whole specimen</tissue>
    </source>
</reference>
<dbReference type="InterPro" id="IPR000477">
    <property type="entry name" value="RT_dom"/>
</dbReference>
<dbReference type="PROSITE" id="PS50878">
    <property type="entry name" value="RT_POL"/>
    <property type="match status" value="1"/>
</dbReference>
<comment type="caution">
    <text evidence="10">The sequence shown here is derived from an EMBL/GenBank/DDBJ whole genome shotgun (WGS) entry which is preliminary data.</text>
</comment>
<dbReference type="Pfam" id="PF00078">
    <property type="entry name" value="RVT_1"/>
    <property type="match status" value="1"/>
</dbReference>